<name>A0ABY5DVJ8_9ACTN</name>
<proteinExistence type="predicted"/>
<dbReference type="Proteomes" id="UP001056035">
    <property type="component" value="Chromosome"/>
</dbReference>
<dbReference type="RefSeq" id="WP_254572714.1">
    <property type="nucleotide sequence ID" value="NZ_CP098502.1"/>
</dbReference>
<dbReference type="EMBL" id="CP098502">
    <property type="protein sequence ID" value="UTI66036.1"/>
    <property type="molecule type" value="Genomic_DNA"/>
</dbReference>
<sequence length="72" mass="7562">MSTDDPATLTAVDPTVYVVVQDERRGACLPVGVYSTEAKARAAASTVDRFYGEPRIHAARLDAAPAPRGGAM</sequence>
<keyword evidence="2" id="KW-1185">Reference proteome</keyword>
<reference evidence="1 2" key="1">
    <citation type="submission" date="2022-06" db="EMBL/GenBank/DDBJ databases">
        <title>Paraconexibacter antarcticus.</title>
        <authorList>
            <person name="Kim C.S."/>
        </authorList>
    </citation>
    <scope>NUCLEOTIDE SEQUENCE [LARGE SCALE GENOMIC DNA]</scope>
    <source>
        <strain evidence="1 2">02-257</strain>
    </source>
</reference>
<accession>A0ABY5DVJ8</accession>
<protein>
    <recommendedName>
        <fullName evidence="3">SPOR domain-containing protein</fullName>
    </recommendedName>
</protein>
<evidence type="ECO:0000313" key="1">
    <source>
        <dbReference type="EMBL" id="UTI66036.1"/>
    </source>
</evidence>
<gene>
    <name evidence="1" type="ORF">NBH00_07480</name>
</gene>
<evidence type="ECO:0008006" key="3">
    <source>
        <dbReference type="Google" id="ProtNLM"/>
    </source>
</evidence>
<evidence type="ECO:0000313" key="2">
    <source>
        <dbReference type="Proteomes" id="UP001056035"/>
    </source>
</evidence>
<organism evidence="1 2">
    <name type="scientific">Paraconexibacter antarcticus</name>
    <dbReference type="NCBI Taxonomy" id="2949664"/>
    <lineage>
        <taxon>Bacteria</taxon>
        <taxon>Bacillati</taxon>
        <taxon>Actinomycetota</taxon>
        <taxon>Thermoleophilia</taxon>
        <taxon>Solirubrobacterales</taxon>
        <taxon>Paraconexibacteraceae</taxon>
        <taxon>Paraconexibacter</taxon>
    </lineage>
</organism>